<feature type="domain" description="Ubiquitin-like" evidence="1">
    <location>
        <begin position="3"/>
        <end position="60"/>
    </location>
</feature>
<evidence type="ECO:0000259" key="1">
    <source>
        <dbReference type="PROSITE" id="PS50053"/>
    </source>
</evidence>
<dbReference type="InterPro" id="IPR025197">
    <property type="entry name" value="DUF4116"/>
</dbReference>
<dbReference type="Pfam" id="PF13475">
    <property type="entry name" value="DUF4116"/>
    <property type="match status" value="1"/>
</dbReference>
<dbReference type="InterPro" id="IPR029071">
    <property type="entry name" value="Ubiquitin-like_domsf"/>
</dbReference>
<dbReference type="AlphaFoldDB" id="A0A813DPD5"/>
<comment type="caution">
    <text evidence="2">The sequence shown here is derived from an EMBL/GenBank/DDBJ whole genome shotgun (WGS) entry which is preliminary data.</text>
</comment>
<evidence type="ECO:0000313" key="3">
    <source>
        <dbReference type="Proteomes" id="UP000654075"/>
    </source>
</evidence>
<dbReference type="SUPFAM" id="SSF54236">
    <property type="entry name" value="Ubiquitin-like"/>
    <property type="match status" value="1"/>
</dbReference>
<proteinExistence type="predicted"/>
<organism evidence="2 3">
    <name type="scientific">Polarella glacialis</name>
    <name type="common">Dinoflagellate</name>
    <dbReference type="NCBI Taxonomy" id="89957"/>
    <lineage>
        <taxon>Eukaryota</taxon>
        <taxon>Sar</taxon>
        <taxon>Alveolata</taxon>
        <taxon>Dinophyceae</taxon>
        <taxon>Suessiales</taxon>
        <taxon>Suessiaceae</taxon>
        <taxon>Polarella</taxon>
    </lineage>
</organism>
<reference evidence="2" key="1">
    <citation type="submission" date="2021-02" db="EMBL/GenBank/DDBJ databases">
        <authorList>
            <person name="Dougan E. K."/>
            <person name="Rhodes N."/>
            <person name="Thang M."/>
            <person name="Chan C."/>
        </authorList>
    </citation>
    <scope>NUCLEOTIDE SEQUENCE</scope>
</reference>
<dbReference type="Gene3D" id="3.10.20.90">
    <property type="entry name" value="Phosphatidylinositol 3-kinase Catalytic Subunit, Chain A, domain 1"/>
    <property type="match status" value="1"/>
</dbReference>
<keyword evidence="3" id="KW-1185">Reference proteome</keyword>
<dbReference type="EMBL" id="CAJNNV010003399">
    <property type="protein sequence ID" value="CAE8588943.1"/>
    <property type="molecule type" value="Genomic_DNA"/>
</dbReference>
<dbReference type="InterPro" id="IPR000626">
    <property type="entry name" value="Ubiquitin-like_dom"/>
</dbReference>
<evidence type="ECO:0000313" key="2">
    <source>
        <dbReference type="EMBL" id="CAE8588943.1"/>
    </source>
</evidence>
<accession>A0A813DPD5</accession>
<name>A0A813DPD5_POLGL</name>
<dbReference type="PROSITE" id="PS50053">
    <property type="entry name" value="UBIQUITIN_2"/>
    <property type="match status" value="1"/>
</dbReference>
<protein>
    <recommendedName>
        <fullName evidence="1">Ubiquitin-like domain-containing protein</fullName>
    </recommendedName>
</protein>
<gene>
    <name evidence="2" type="ORF">PGLA1383_LOCUS7723</name>
</gene>
<sequence>MTLKVQIYGLGGNCWEINSGPGWLVADVKEALEVIAGVPTRQQQLLAGSQLLKDTDPTGDALWQTGHLTLLIRNPELAVWLERIQNSEFPQDDFRMAPKHIHDNREIALVVLTKHGFSLKTVSEDLRSDRELVIAAVRQTGAALAHASLDLRGDKELVLTAVSQNGAALEHASEIARPLQIDAAVVCSRKATLAQLQGYADGVVLRRTSADVAAAAGGNCLPQKSMKVVFLKPASPLRSATRATN</sequence>
<dbReference type="Proteomes" id="UP000654075">
    <property type="component" value="Unassembled WGS sequence"/>
</dbReference>
<dbReference type="SMART" id="SM00213">
    <property type="entry name" value="UBQ"/>
    <property type="match status" value="1"/>
</dbReference>